<dbReference type="Pfam" id="PF12848">
    <property type="entry name" value="ABC_tran_Xtn"/>
    <property type="match status" value="1"/>
</dbReference>
<dbReference type="InterPro" id="IPR003439">
    <property type="entry name" value="ABC_transporter-like_ATP-bd"/>
</dbReference>
<evidence type="ECO:0000256" key="4">
    <source>
        <dbReference type="ARBA" id="ARBA00022763"/>
    </source>
</evidence>
<keyword evidence="2 9" id="KW-0677">Repeat</keyword>
<keyword evidence="1 9" id="KW-0963">Cytoplasm</keyword>
<dbReference type="Gene3D" id="3.40.50.300">
    <property type="entry name" value="P-loop containing nucleotide triphosphate hydrolases"/>
    <property type="match status" value="2"/>
</dbReference>
<evidence type="ECO:0000256" key="9">
    <source>
        <dbReference type="HAMAP-Rule" id="MF_00848"/>
    </source>
</evidence>
<dbReference type="InterPro" id="IPR032524">
    <property type="entry name" value="ABC_tran_C"/>
</dbReference>
<dbReference type="RefSeq" id="WP_376919812.1">
    <property type="nucleotide sequence ID" value="NZ_JBHRSW010000014.1"/>
</dbReference>
<sequence>MSLVQVINGSIIFGQPPLLDAANFTLHEGERLCILGRNGSGKSTLLKVLSGDIKLDDGQLLTSRELVISRLSQDPPQRTDVSIFDYVAEGLKDNAQLLKDYNKLTVLIAEDPSEKHLNKLQALQDQLESKNAWSLEQVIHQLLTQFGLEPQSSLAALSGGWRRKAALARAMVQAPDILLLDEPTNHLDIETVKWLEETVSAFQGAVVFISHDRAFIKRVSTRILDIDRGKVCSYDTHYDDYLVRKAHDLDVEAEQNKAFDKKLAQEEVWIRQGIKARRTRNEGRVRALKALRNEFKARRNLTGSAVIKANNTSRSGKRIFELSGINYRFGDKVIVQDLDLLISRGDKLALIGSNGSGKTTFIKLLLDELTPDSGEILRGTNIEVAYFDQHRSQLDLEKTVIDTVADGKRDLVVNGHNRHVISYLQDYLFTPERANVPVKALSGGEKNRLMLAKLMLKPNNLLILDEPTNDLDVETLELLESLLVDYEGTLLLVSHDRVFIDNVVTSCLSFENNGTIRQFVGGYADMEQWYAEQEKTDSVNDAVKEENQKKDKSPKTQTNSKNGKLSYMEARELKALPQEIEGLETVIAELQEEINLPEFFQKSVEHTQSKLEQLAQFEEKLDIAFERWQTLEDKNNNAQ</sequence>
<feature type="compositionally biased region" description="Basic and acidic residues" evidence="10">
    <location>
        <begin position="544"/>
        <end position="554"/>
    </location>
</feature>
<dbReference type="CDD" id="cd03221">
    <property type="entry name" value="ABCF_EF-3"/>
    <property type="match status" value="2"/>
</dbReference>
<dbReference type="InterPro" id="IPR043686">
    <property type="entry name" value="Uup"/>
</dbReference>
<gene>
    <name evidence="9" type="primary">uup</name>
    <name evidence="12" type="ORF">ACFOHL_08590</name>
</gene>
<dbReference type="Gene3D" id="1.10.287.380">
    <property type="entry name" value="Valyl-tRNA synthetase, C-terminal domain"/>
    <property type="match status" value="1"/>
</dbReference>
<evidence type="ECO:0000313" key="13">
    <source>
        <dbReference type="Proteomes" id="UP001595478"/>
    </source>
</evidence>
<keyword evidence="4 9" id="KW-0227">DNA damage</keyword>
<dbReference type="HAMAP" id="MF_00848">
    <property type="entry name" value="Uup"/>
    <property type="match status" value="1"/>
</dbReference>
<keyword evidence="9" id="KW-0175">Coiled coil</keyword>
<comment type="caution">
    <text evidence="12">The sequence shown here is derived from an EMBL/GenBank/DDBJ whole genome shotgun (WGS) entry which is preliminary data.</text>
</comment>
<dbReference type="InterPro" id="IPR017871">
    <property type="entry name" value="ABC_transporter-like_CS"/>
</dbReference>
<keyword evidence="3 9" id="KW-0547">Nucleotide-binding</keyword>
<dbReference type="PANTHER" id="PTHR42855:SF1">
    <property type="entry name" value="ABC TRANSPORTER DOMAIN-CONTAINING PROTEIN"/>
    <property type="match status" value="1"/>
</dbReference>
<keyword evidence="6 9" id="KW-0067">ATP-binding</keyword>
<reference evidence="13" key="1">
    <citation type="journal article" date="2019" name="Int. J. Syst. Evol. Microbiol.">
        <title>The Global Catalogue of Microorganisms (GCM) 10K type strain sequencing project: providing services to taxonomists for standard genome sequencing and annotation.</title>
        <authorList>
            <consortium name="The Broad Institute Genomics Platform"/>
            <consortium name="The Broad Institute Genome Sequencing Center for Infectious Disease"/>
            <person name="Wu L."/>
            <person name="Ma J."/>
        </authorList>
    </citation>
    <scope>NUCLEOTIDE SEQUENCE [LARGE SCALE GENOMIC DNA]</scope>
    <source>
        <strain evidence="13">KCTC 52473</strain>
    </source>
</reference>
<evidence type="ECO:0000256" key="7">
    <source>
        <dbReference type="ARBA" id="ARBA00023125"/>
    </source>
</evidence>
<feature type="binding site" evidence="9">
    <location>
        <begin position="36"/>
        <end position="43"/>
    </location>
    <ligand>
        <name>ATP</name>
        <dbReference type="ChEBI" id="CHEBI:30616"/>
        <label>1</label>
    </ligand>
</feature>
<dbReference type="EMBL" id="JBHRSW010000014">
    <property type="protein sequence ID" value="MFC3121677.1"/>
    <property type="molecule type" value="Genomic_DNA"/>
</dbReference>
<evidence type="ECO:0000256" key="6">
    <source>
        <dbReference type="ARBA" id="ARBA00022840"/>
    </source>
</evidence>
<evidence type="ECO:0000256" key="3">
    <source>
        <dbReference type="ARBA" id="ARBA00022741"/>
    </source>
</evidence>
<feature type="domain" description="ABC transporter" evidence="11">
    <location>
        <begin position="320"/>
        <end position="538"/>
    </location>
</feature>
<evidence type="ECO:0000256" key="2">
    <source>
        <dbReference type="ARBA" id="ARBA00022737"/>
    </source>
</evidence>
<dbReference type="SMART" id="SM00382">
    <property type="entry name" value="AAA"/>
    <property type="match status" value="2"/>
</dbReference>
<feature type="domain" description="ABC transporter" evidence="11">
    <location>
        <begin position="4"/>
        <end position="253"/>
    </location>
</feature>
<protein>
    <recommendedName>
        <fullName evidence="9">ATP-binding protein Uup</fullName>
        <ecNumber evidence="9">3.6.1.-</ecNumber>
    </recommendedName>
</protein>
<evidence type="ECO:0000256" key="10">
    <source>
        <dbReference type="SAM" id="MobiDB-lite"/>
    </source>
</evidence>
<dbReference type="Pfam" id="PF00005">
    <property type="entry name" value="ABC_tran"/>
    <property type="match status" value="2"/>
</dbReference>
<dbReference type="PANTHER" id="PTHR42855">
    <property type="entry name" value="ABC TRANSPORTER ATP-BINDING SUBUNIT"/>
    <property type="match status" value="1"/>
</dbReference>
<dbReference type="PROSITE" id="PS50893">
    <property type="entry name" value="ABC_TRANSPORTER_2"/>
    <property type="match status" value="2"/>
</dbReference>
<comment type="catalytic activity">
    <reaction evidence="9">
        <text>ATP + H2O = ADP + phosphate + H(+)</text>
        <dbReference type="Rhea" id="RHEA:13065"/>
        <dbReference type="ChEBI" id="CHEBI:15377"/>
        <dbReference type="ChEBI" id="CHEBI:15378"/>
        <dbReference type="ChEBI" id="CHEBI:30616"/>
        <dbReference type="ChEBI" id="CHEBI:43474"/>
        <dbReference type="ChEBI" id="CHEBI:456216"/>
    </reaction>
</comment>
<keyword evidence="13" id="KW-1185">Reference proteome</keyword>
<feature type="binding site" evidence="9">
    <location>
        <begin position="352"/>
        <end position="359"/>
    </location>
    <ligand>
        <name>ATP</name>
        <dbReference type="ChEBI" id="CHEBI:30616"/>
        <label>2</label>
    </ligand>
</feature>
<keyword evidence="8 9" id="KW-0234">DNA repair</keyword>
<feature type="region of interest" description="Disordered" evidence="10">
    <location>
        <begin position="544"/>
        <end position="564"/>
    </location>
</feature>
<dbReference type="GO" id="GO:0005524">
    <property type="term" value="F:ATP binding"/>
    <property type="evidence" value="ECO:0007669"/>
    <property type="project" value="UniProtKB-KW"/>
</dbReference>
<dbReference type="InterPro" id="IPR037118">
    <property type="entry name" value="Val-tRNA_synth_C_sf"/>
</dbReference>
<dbReference type="EC" id="3.6.1.-" evidence="9"/>
<name>A0ABV7FT34_9ALTE</name>
<dbReference type="InterPro" id="IPR051309">
    <property type="entry name" value="ABCF_ATPase"/>
</dbReference>
<keyword evidence="5 9" id="KW-0378">Hydrolase</keyword>
<keyword evidence="7 9" id="KW-0238">DNA-binding</keyword>
<accession>A0ABV7FT34</accession>
<evidence type="ECO:0000259" key="11">
    <source>
        <dbReference type="PROSITE" id="PS50893"/>
    </source>
</evidence>
<evidence type="ECO:0000256" key="1">
    <source>
        <dbReference type="ARBA" id="ARBA00022490"/>
    </source>
</evidence>
<proteinExistence type="inferred from homology"/>
<dbReference type="Pfam" id="PF16326">
    <property type="entry name" value="ABC_tran_CTD"/>
    <property type="match status" value="1"/>
</dbReference>
<evidence type="ECO:0000256" key="8">
    <source>
        <dbReference type="ARBA" id="ARBA00023204"/>
    </source>
</evidence>
<feature type="coiled-coil region" evidence="9">
    <location>
        <begin position="573"/>
        <end position="634"/>
    </location>
</feature>
<evidence type="ECO:0000256" key="5">
    <source>
        <dbReference type="ARBA" id="ARBA00022801"/>
    </source>
</evidence>
<dbReference type="InterPro" id="IPR027417">
    <property type="entry name" value="P-loop_NTPase"/>
</dbReference>
<evidence type="ECO:0000313" key="12">
    <source>
        <dbReference type="EMBL" id="MFC3121677.1"/>
    </source>
</evidence>
<dbReference type="InterPro" id="IPR032781">
    <property type="entry name" value="ABC_tran_Xtn"/>
</dbReference>
<organism evidence="12 13">
    <name type="scientific">Agaribacter flavus</name>
    <dbReference type="NCBI Taxonomy" id="1902781"/>
    <lineage>
        <taxon>Bacteria</taxon>
        <taxon>Pseudomonadati</taxon>
        <taxon>Pseudomonadota</taxon>
        <taxon>Gammaproteobacteria</taxon>
        <taxon>Alteromonadales</taxon>
        <taxon>Alteromonadaceae</taxon>
        <taxon>Agaribacter</taxon>
    </lineage>
</organism>
<dbReference type="InterPro" id="IPR003593">
    <property type="entry name" value="AAA+_ATPase"/>
</dbReference>
<comment type="subcellular location">
    <subcellularLocation>
        <location evidence="9">Cytoplasm</location>
    </subcellularLocation>
    <text evidence="9">Associates with ribosomes.</text>
</comment>
<dbReference type="PROSITE" id="PS00211">
    <property type="entry name" value="ABC_TRANSPORTER_1"/>
    <property type="match status" value="2"/>
</dbReference>
<comment type="similarity">
    <text evidence="9">Belongs to the ABC transporter superfamily. ABCF family. Uup subfamily.</text>
</comment>
<dbReference type="SUPFAM" id="SSF52540">
    <property type="entry name" value="P-loop containing nucleoside triphosphate hydrolases"/>
    <property type="match status" value="2"/>
</dbReference>
<dbReference type="Proteomes" id="UP001595478">
    <property type="component" value="Unassembled WGS sequence"/>
</dbReference>
<comment type="function">
    <text evidence="9">Probably plays a role in ribosome assembly or function. May be involved in resolution of branched DNA intermediates that result from template switching in postreplication gaps. Binds DNA and has ATPase activity.</text>
</comment>